<evidence type="ECO:0000259" key="12">
    <source>
        <dbReference type="Pfam" id="PF07504"/>
    </source>
</evidence>
<dbReference type="CDD" id="cd09597">
    <property type="entry name" value="M4_TLP"/>
    <property type="match status" value="1"/>
</dbReference>
<dbReference type="PANTHER" id="PTHR33794">
    <property type="entry name" value="BACILLOLYSIN"/>
    <property type="match status" value="1"/>
</dbReference>
<evidence type="ECO:0000259" key="10">
    <source>
        <dbReference type="Pfam" id="PF01447"/>
    </source>
</evidence>
<dbReference type="RefSeq" id="WP_285725871.1">
    <property type="nucleotide sequence ID" value="NZ_BSDD01000004.1"/>
</dbReference>
<evidence type="ECO:0000313" key="14">
    <source>
        <dbReference type="Proteomes" id="UP001165089"/>
    </source>
</evidence>
<dbReference type="PRINTS" id="PR00730">
    <property type="entry name" value="THERMOLYSIN"/>
</dbReference>
<evidence type="ECO:0000256" key="6">
    <source>
        <dbReference type="ARBA" id="ARBA00022833"/>
    </source>
</evidence>
<dbReference type="Gene3D" id="3.10.450.490">
    <property type="match status" value="1"/>
</dbReference>
<keyword evidence="4 9" id="KW-0732">Signal</keyword>
<dbReference type="InterPro" id="IPR001570">
    <property type="entry name" value="Peptidase_M4_C_domain"/>
</dbReference>
<dbReference type="Pfam" id="PF07504">
    <property type="entry name" value="FTP"/>
    <property type="match status" value="1"/>
</dbReference>
<keyword evidence="5" id="KW-0378">Hydrolase</keyword>
<feature type="domain" description="Peptidase M4 C-terminal" evidence="11">
    <location>
        <begin position="386"/>
        <end position="566"/>
    </location>
</feature>
<dbReference type="Gene3D" id="3.10.170.10">
    <property type="match status" value="1"/>
</dbReference>
<dbReference type="SUPFAM" id="SSF49899">
    <property type="entry name" value="Concanavalin A-like lectins/glucanases"/>
    <property type="match status" value="1"/>
</dbReference>
<dbReference type="InterPro" id="IPR023612">
    <property type="entry name" value="Peptidase_M4"/>
</dbReference>
<dbReference type="SUPFAM" id="SSF55486">
    <property type="entry name" value="Metalloproteases ('zincins'), catalytic domain"/>
    <property type="match status" value="1"/>
</dbReference>
<dbReference type="Pfam" id="PF17957">
    <property type="entry name" value="Big_7"/>
    <property type="match status" value="1"/>
</dbReference>
<keyword evidence="7" id="KW-0482">Metalloprotease</keyword>
<evidence type="ECO:0000256" key="7">
    <source>
        <dbReference type="ARBA" id="ARBA00023049"/>
    </source>
</evidence>
<comment type="caution">
    <text evidence="13">The sequence shown here is derived from an EMBL/GenBank/DDBJ whole genome shotgun (WGS) entry which is preliminary data.</text>
</comment>
<protein>
    <submittedName>
        <fullName evidence="13">Uncharacterized protein</fullName>
    </submittedName>
</protein>
<evidence type="ECO:0000313" key="13">
    <source>
        <dbReference type="EMBL" id="GLH70547.1"/>
    </source>
</evidence>
<feature type="compositionally biased region" description="Polar residues" evidence="8">
    <location>
        <begin position="707"/>
        <end position="717"/>
    </location>
</feature>
<dbReference type="InterPro" id="IPR027268">
    <property type="entry name" value="Peptidase_M4/M1_CTD_sf"/>
</dbReference>
<dbReference type="PANTHER" id="PTHR33794:SF1">
    <property type="entry name" value="BACILLOLYSIN"/>
    <property type="match status" value="1"/>
</dbReference>
<evidence type="ECO:0000256" key="4">
    <source>
        <dbReference type="ARBA" id="ARBA00022729"/>
    </source>
</evidence>
<gene>
    <name evidence="13" type="ORF">GETHPA_20800</name>
</gene>
<dbReference type="InterPro" id="IPR013320">
    <property type="entry name" value="ConA-like_dom_sf"/>
</dbReference>
<feature type="signal peptide" evidence="9">
    <location>
        <begin position="1"/>
        <end position="26"/>
    </location>
</feature>
<accession>A0ABQ5Q7H6</accession>
<dbReference type="Gene3D" id="2.60.120.260">
    <property type="entry name" value="Galactose-binding domain-like"/>
    <property type="match status" value="1"/>
</dbReference>
<feature type="chain" id="PRO_5045082453" evidence="9">
    <location>
        <begin position="27"/>
        <end position="953"/>
    </location>
</feature>
<keyword evidence="6" id="KW-0862">Zinc</keyword>
<dbReference type="InterPro" id="IPR013783">
    <property type="entry name" value="Ig-like_fold"/>
</dbReference>
<dbReference type="InterPro" id="IPR013856">
    <property type="entry name" value="Peptidase_M4_domain"/>
</dbReference>
<evidence type="ECO:0000259" key="11">
    <source>
        <dbReference type="Pfam" id="PF02868"/>
    </source>
</evidence>
<name>A0ABQ5Q7H6_9BACT</name>
<organism evidence="13 14">
    <name type="scientific">Geothrix rubra</name>
    <dbReference type="NCBI Taxonomy" id="2927977"/>
    <lineage>
        <taxon>Bacteria</taxon>
        <taxon>Pseudomonadati</taxon>
        <taxon>Acidobacteriota</taxon>
        <taxon>Holophagae</taxon>
        <taxon>Holophagales</taxon>
        <taxon>Holophagaceae</taxon>
        <taxon>Geothrix</taxon>
    </lineage>
</organism>
<evidence type="ECO:0000256" key="1">
    <source>
        <dbReference type="ARBA" id="ARBA00009388"/>
    </source>
</evidence>
<dbReference type="Pfam" id="PF01447">
    <property type="entry name" value="Peptidase_M4"/>
    <property type="match status" value="1"/>
</dbReference>
<evidence type="ECO:0000256" key="2">
    <source>
        <dbReference type="ARBA" id="ARBA00022670"/>
    </source>
</evidence>
<dbReference type="Gene3D" id="2.60.40.10">
    <property type="entry name" value="Immunoglobulins"/>
    <property type="match status" value="1"/>
</dbReference>
<dbReference type="InterPro" id="IPR050728">
    <property type="entry name" value="Zinc_Metalloprotease_M4"/>
</dbReference>
<feature type="region of interest" description="Disordered" evidence="8">
    <location>
        <begin position="698"/>
        <end position="717"/>
    </location>
</feature>
<reference evidence="13 14" key="1">
    <citation type="journal article" date="2023" name="Antonie Van Leeuwenhoek">
        <title>Mesoterricola silvestris gen. nov., sp. nov., Mesoterricola sediminis sp. nov., Geothrix oryzae sp. nov., Geothrix edaphica sp. nov., Geothrix rubra sp. nov., and Geothrix limicola sp. nov., six novel members of Acidobacteriota isolated from soils.</title>
        <authorList>
            <person name="Itoh H."/>
            <person name="Sugisawa Y."/>
            <person name="Mise K."/>
            <person name="Xu Z."/>
            <person name="Kuniyasu M."/>
            <person name="Ushijima N."/>
            <person name="Kawano K."/>
            <person name="Kobayashi E."/>
            <person name="Shiratori Y."/>
            <person name="Masuda Y."/>
            <person name="Senoo K."/>
        </authorList>
    </citation>
    <scope>NUCLEOTIDE SEQUENCE [LARGE SCALE GENOMIC DNA]</scope>
    <source>
        <strain evidence="13 14">Red803</strain>
    </source>
</reference>
<proteinExistence type="inferred from homology"/>
<keyword evidence="14" id="KW-1185">Reference proteome</keyword>
<dbReference type="EMBL" id="BSDD01000004">
    <property type="protein sequence ID" value="GLH70547.1"/>
    <property type="molecule type" value="Genomic_DNA"/>
</dbReference>
<dbReference type="SUPFAM" id="SSF89260">
    <property type="entry name" value="Collagen-binding domain"/>
    <property type="match status" value="1"/>
</dbReference>
<sequence>MATTRGRLALSYLAATLAAGALCAGANPQESLRVTTAASRLLAQRPQLGLDADNDFHLGRAHTDSLGQTHGHFQQMYKGVRVWGGDVITHTDREGNPLPSTNALKRNIHLNVLPSLGTDEILAIVHQDLNPKGDYATAPTTELVVYPETVTVARPGRRSLDGEVNAEDVTRQVLRYTLAYHVHTALENGVEETAHTDYLVNAHTGAILKKWNTLHTSAAVGTGNSQYSGTVQINTNSTASGYELRDMTRGTGGTFGNNVVTDLAHATSGNGTIYTNSTNTWGDGANYNGGSTTSANGQTAAVDAAYGIQATWDMYKNVLGRNGIDNTGKASYLRVHYSTSYDNAFWDDTCFCMTFGDGSQFKSLESVDVAGHEMSHGVCATSVPGGLTYSGESGGLNESNSDIFGTMVEFYDLGGGEAANATTIPATGGNWTIGEQLETASFPTPLRYMYKPSKDGTSPDAWSSTIGSLDVHYSSGPGNREFYFLSQGASGTSTSDYYSSYTPAGFAGVGNDHAARIHYRALTTYYTSNETYADARTAHINAAKDLYGAGSPEEQAVWNSFAAINVGSAWSSTPPPPSSTFTETEPNNSVSAANVVARTYTAIQGNLSTTGDTDFFALTMNPGETLAVAMTGPSGVDWDLKLVDAAGTQLAISQGNTANENLSYTNSGSTTKTVYVNPYIYSGTSATPYNLALTYSGGSTPPPADTQAPTVSATESGTSGTVTFNATATDNVGVTKVEFYVDNVLKGTDTASPYTMTLDSTTLANGSHTLVAKAYDAAGNVGTSTSVSFSVSNTTPPPSSDLVTNGGFESGATGWSGTTGDIGTFSGEAAHTGTKNCWLLGNGSTATETIAQSVSIPSTATSATFSFWLHIDTAETTTTTAYDTLKVQVRNAAGTVLGTLATYSNLNKGTGYTQKSFDLSAYKGQTVQLYFLGSEDSSLQTSFVLDDVSVKVQ</sequence>
<evidence type="ECO:0000256" key="5">
    <source>
        <dbReference type="ARBA" id="ARBA00022801"/>
    </source>
</evidence>
<keyword evidence="2" id="KW-0645">Protease</keyword>
<keyword evidence="3" id="KW-0479">Metal-binding</keyword>
<dbReference type="Pfam" id="PF02868">
    <property type="entry name" value="Peptidase_M4_C"/>
    <property type="match status" value="1"/>
</dbReference>
<dbReference type="Gene3D" id="2.60.120.380">
    <property type="match status" value="1"/>
</dbReference>
<dbReference type="Proteomes" id="UP001165089">
    <property type="component" value="Unassembled WGS sequence"/>
</dbReference>
<feature type="domain" description="Peptidase M4" evidence="10">
    <location>
        <begin position="221"/>
        <end position="379"/>
    </location>
</feature>
<dbReference type="InterPro" id="IPR011096">
    <property type="entry name" value="FTP_domain"/>
</dbReference>
<evidence type="ECO:0000256" key="8">
    <source>
        <dbReference type="SAM" id="MobiDB-lite"/>
    </source>
</evidence>
<feature type="domain" description="FTP" evidence="12">
    <location>
        <begin position="55"/>
        <end position="96"/>
    </location>
</feature>
<dbReference type="Gene3D" id="1.10.390.10">
    <property type="entry name" value="Neutral Protease Domain 2"/>
    <property type="match status" value="1"/>
</dbReference>
<evidence type="ECO:0000256" key="9">
    <source>
        <dbReference type="SAM" id="SignalP"/>
    </source>
</evidence>
<evidence type="ECO:0000256" key="3">
    <source>
        <dbReference type="ARBA" id="ARBA00022723"/>
    </source>
</evidence>
<comment type="similarity">
    <text evidence="1">Belongs to the peptidase M4 family.</text>
</comment>